<proteinExistence type="predicted"/>
<name>A0A3B8WKR2_MARNT</name>
<protein>
    <submittedName>
        <fullName evidence="1">Stress response translation initiation inhibitor YciH</fullName>
    </submittedName>
</protein>
<accession>A0A3B8WKR2</accession>
<dbReference type="EMBL" id="DLYI01000277">
    <property type="protein sequence ID" value="HAC30096.1"/>
    <property type="molecule type" value="Genomic_DNA"/>
</dbReference>
<dbReference type="Proteomes" id="UP000261325">
    <property type="component" value="Unassembled WGS sequence"/>
</dbReference>
<gene>
    <name evidence="1" type="ORF">DCF82_20170</name>
</gene>
<reference evidence="1 2" key="1">
    <citation type="journal article" date="2018" name="Nat. Biotechnol.">
        <title>A standardized bacterial taxonomy based on genome phylogeny substantially revises the tree of life.</title>
        <authorList>
            <person name="Parks D.H."/>
            <person name="Chuvochina M."/>
            <person name="Waite D.W."/>
            <person name="Rinke C."/>
            <person name="Skarshewski A."/>
            <person name="Chaumeil P.A."/>
            <person name="Hugenholtz P."/>
        </authorList>
    </citation>
    <scope>NUCLEOTIDE SEQUENCE [LARGE SCALE GENOMIC DNA]</scope>
    <source>
        <strain evidence="1">UBA9049</strain>
    </source>
</reference>
<comment type="caution">
    <text evidence="1">The sequence shown here is derived from an EMBL/GenBank/DDBJ whole genome shotgun (WGS) entry which is preliminary data.</text>
</comment>
<sequence length="46" mass="4984">MGMNKRKGGLVFSTDQGRMCPECRNPVDDCTCRGAQRPAGDGIVRV</sequence>
<organism evidence="1 2">
    <name type="scientific">Marinobacter nauticus</name>
    <name type="common">Marinobacter hydrocarbonoclasticus</name>
    <name type="synonym">Marinobacter aquaeolei</name>
    <dbReference type="NCBI Taxonomy" id="2743"/>
    <lineage>
        <taxon>Bacteria</taxon>
        <taxon>Pseudomonadati</taxon>
        <taxon>Pseudomonadota</taxon>
        <taxon>Gammaproteobacteria</taxon>
        <taxon>Pseudomonadales</taxon>
        <taxon>Marinobacteraceae</taxon>
        <taxon>Marinobacter</taxon>
    </lineage>
</organism>
<feature type="non-terminal residue" evidence="1">
    <location>
        <position position="46"/>
    </location>
</feature>
<evidence type="ECO:0000313" key="2">
    <source>
        <dbReference type="Proteomes" id="UP000261325"/>
    </source>
</evidence>
<dbReference type="AlphaFoldDB" id="A0A3B8WKR2"/>
<evidence type="ECO:0000313" key="1">
    <source>
        <dbReference type="EMBL" id="HAC30096.1"/>
    </source>
</evidence>